<keyword evidence="11" id="KW-1185">Reference proteome</keyword>
<keyword evidence="4 7" id="KW-0732">Signal</keyword>
<dbReference type="Pfam" id="PF04389">
    <property type="entry name" value="Peptidase_M28"/>
    <property type="match status" value="1"/>
</dbReference>
<accession>A0A378LA46</accession>
<dbReference type="GO" id="GO:0004177">
    <property type="term" value="F:aminopeptidase activity"/>
    <property type="evidence" value="ECO:0007669"/>
    <property type="project" value="UniProtKB-KW"/>
</dbReference>
<dbReference type="EMBL" id="LNYZ01000001">
    <property type="protein sequence ID" value="KTD81111.1"/>
    <property type="molecule type" value="Genomic_DNA"/>
</dbReference>
<evidence type="ECO:0000256" key="2">
    <source>
        <dbReference type="ARBA" id="ARBA00022670"/>
    </source>
</evidence>
<organism evidence="10 12">
    <name type="scientific">Legionella steigerwaltii</name>
    <dbReference type="NCBI Taxonomy" id="460"/>
    <lineage>
        <taxon>Bacteria</taxon>
        <taxon>Pseudomonadati</taxon>
        <taxon>Pseudomonadota</taxon>
        <taxon>Gammaproteobacteria</taxon>
        <taxon>Legionellales</taxon>
        <taxon>Legionellaceae</taxon>
        <taxon>Legionella</taxon>
    </lineage>
</organism>
<gene>
    <name evidence="9" type="ORF">Lstg_0338</name>
    <name evidence="10" type="ORF">NCTC11991_01804</name>
</gene>
<dbReference type="GO" id="GO:0046872">
    <property type="term" value="F:metal ion binding"/>
    <property type="evidence" value="ECO:0007669"/>
    <property type="project" value="UniProtKB-KW"/>
</dbReference>
<sequence length="409" mass="46267">MQRKLKKYIFIVLLLPILFTFSASVQANERYVVILPACLKNGLEVSYKTLSSSNTLSLIEVNERAIEKLIELKQQNRARHCGGFIDVTESWKSFQLENPGIRSNATAFLNSYKTTNKKNHKKSSYSIKYENKINPLLEQLSTEKMINNLTTLTNFTDRDAKSPNGLKAAQWIKEQIELLAKQYNRHDITAYMLDTGGKYIQPSVVVRLGNSPEPGIIIGAHMDTVSAKKENKPGADDDGSGVVTLFEVARILFANEMHFKKPIYFIWYAAEEPGNRGSEQVVADFLRQNISVEAVLQLDMTGYENQADPTIWLLDDYVDSELNSYIETLVKTYVKQPVKYTSCGYGCSDHASWFIKGIPAVSPFEAEVGKENPYVHTARDTMDILSWDHILDFAKLTMAFTVELAEPFD</sequence>
<feature type="signal peptide" evidence="7">
    <location>
        <begin position="1"/>
        <end position="27"/>
    </location>
</feature>
<evidence type="ECO:0000313" key="9">
    <source>
        <dbReference type="EMBL" id="KTD81111.1"/>
    </source>
</evidence>
<dbReference type="GO" id="GO:0006508">
    <property type="term" value="P:proteolysis"/>
    <property type="evidence" value="ECO:0007669"/>
    <property type="project" value="UniProtKB-KW"/>
</dbReference>
<proteinExistence type="predicted"/>
<dbReference type="InterPro" id="IPR045175">
    <property type="entry name" value="M28_fam"/>
</dbReference>
<evidence type="ECO:0000256" key="6">
    <source>
        <dbReference type="ARBA" id="ARBA00022833"/>
    </source>
</evidence>
<keyword evidence="6" id="KW-0862">Zinc</keyword>
<keyword evidence="3" id="KW-0479">Metal-binding</keyword>
<dbReference type="InterPro" id="IPR018247">
    <property type="entry name" value="EF_Hand_1_Ca_BS"/>
</dbReference>
<evidence type="ECO:0000256" key="3">
    <source>
        <dbReference type="ARBA" id="ARBA00022723"/>
    </source>
</evidence>
<dbReference type="RefSeq" id="WP_058475923.1">
    <property type="nucleotide sequence ID" value="NZ_CAAAIO010000003.1"/>
</dbReference>
<evidence type="ECO:0000256" key="1">
    <source>
        <dbReference type="ARBA" id="ARBA00022438"/>
    </source>
</evidence>
<dbReference type="AlphaFoldDB" id="A0A378LA46"/>
<reference evidence="10 12" key="2">
    <citation type="submission" date="2018-06" db="EMBL/GenBank/DDBJ databases">
        <authorList>
            <consortium name="Pathogen Informatics"/>
            <person name="Doyle S."/>
        </authorList>
    </citation>
    <scope>NUCLEOTIDE SEQUENCE [LARGE SCALE GENOMIC DNA]</scope>
    <source>
        <strain evidence="10 12">NCTC11991</strain>
    </source>
</reference>
<evidence type="ECO:0000256" key="7">
    <source>
        <dbReference type="SAM" id="SignalP"/>
    </source>
</evidence>
<dbReference type="GO" id="GO:0008235">
    <property type="term" value="F:metalloexopeptidase activity"/>
    <property type="evidence" value="ECO:0007669"/>
    <property type="project" value="InterPro"/>
</dbReference>
<feature type="chain" id="PRO_5017069676" evidence="7">
    <location>
        <begin position="28"/>
        <end position="409"/>
    </location>
</feature>
<feature type="domain" description="Peptidase M28" evidence="8">
    <location>
        <begin position="204"/>
        <end position="400"/>
    </location>
</feature>
<dbReference type="InterPro" id="IPR007484">
    <property type="entry name" value="Peptidase_M28"/>
</dbReference>
<evidence type="ECO:0000313" key="11">
    <source>
        <dbReference type="Proteomes" id="UP000054820"/>
    </source>
</evidence>
<dbReference type="PANTHER" id="PTHR12147:SF56">
    <property type="entry name" value="AMINOPEPTIDASE YDR415C-RELATED"/>
    <property type="match status" value="1"/>
</dbReference>
<keyword evidence="2" id="KW-0645">Protease</keyword>
<name>A0A378LA46_9GAMM</name>
<dbReference type="PROSITE" id="PS00018">
    <property type="entry name" value="EF_HAND_1"/>
    <property type="match status" value="1"/>
</dbReference>
<evidence type="ECO:0000313" key="10">
    <source>
        <dbReference type="EMBL" id="STY23200.1"/>
    </source>
</evidence>
<dbReference type="EC" id="3.4.11.10" evidence="10"/>
<dbReference type="SUPFAM" id="SSF53187">
    <property type="entry name" value="Zn-dependent exopeptidases"/>
    <property type="match status" value="1"/>
</dbReference>
<dbReference type="EMBL" id="UGOY01000001">
    <property type="protein sequence ID" value="STY23200.1"/>
    <property type="molecule type" value="Genomic_DNA"/>
</dbReference>
<protein>
    <submittedName>
        <fullName evidence="10">Leucine aminopeptidase</fullName>
        <ecNumber evidence="10">3.4.11.10</ecNumber>
    </submittedName>
</protein>
<reference evidence="9 11" key="1">
    <citation type="submission" date="2015-11" db="EMBL/GenBank/DDBJ databases">
        <title>Genomic analysis of 38 Legionella species identifies large and diverse effector repertoires.</title>
        <authorList>
            <person name="Burstein D."/>
            <person name="Amaro F."/>
            <person name="Zusman T."/>
            <person name="Lifshitz Z."/>
            <person name="Cohen O."/>
            <person name="Gilbert J.A."/>
            <person name="Pupko T."/>
            <person name="Shuman H.A."/>
            <person name="Segal G."/>
        </authorList>
    </citation>
    <scope>NUCLEOTIDE SEQUENCE [LARGE SCALE GENOMIC DNA]</scope>
    <source>
        <strain evidence="9 11">SC-18-C9</strain>
    </source>
</reference>
<dbReference type="STRING" id="460.Lstg_0338"/>
<evidence type="ECO:0000256" key="5">
    <source>
        <dbReference type="ARBA" id="ARBA00022801"/>
    </source>
</evidence>
<keyword evidence="1 10" id="KW-0031">Aminopeptidase</keyword>
<dbReference type="Gene3D" id="3.40.630.10">
    <property type="entry name" value="Zn peptidases"/>
    <property type="match status" value="1"/>
</dbReference>
<evidence type="ECO:0000313" key="12">
    <source>
        <dbReference type="Proteomes" id="UP000255110"/>
    </source>
</evidence>
<dbReference type="Proteomes" id="UP000054820">
    <property type="component" value="Unassembled WGS sequence"/>
</dbReference>
<evidence type="ECO:0000256" key="4">
    <source>
        <dbReference type="ARBA" id="ARBA00022729"/>
    </source>
</evidence>
<dbReference type="Proteomes" id="UP000255110">
    <property type="component" value="Unassembled WGS sequence"/>
</dbReference>
<dbReference type="PANTHER" id="PTHR12147">
    <property type="entry name" value="METALLOPEPTIDASE M28 FAMILY MEMBER"/>
    <property type="match status" value="1"/>
</dbReference>
<keyword evidence="5 10" id="KW-0378">Hydrolase</keyword>
<evidence type="ECO:0000259" key="8">
    <source>
        <dbReference type="Pfam" id="PF04389"/>
    </source>
</evidence>